<evidence type="ECO:0000313" key="5">
    <source>
        <dbReference type="RefSeq" id="XP_014471452.1"/>
    </source>
</evidence>
<dbReference type="InterPro" id="IPR001747">
    <property type="entry name" value="Vitellogenin_N"/>
</dbReference>
<evidence type="ECO:0000256" key="1">
    <source>
        <dbReference type="ARBA" id="ARBA00022729"/>
    </source>
</evidence>
<sequence length="315" mass="35521">MNVVVIPFFLVAHVTVDKPWEHGPEYVFQVQVNSTAVPEEGIYGSVRLNLESQLICQPKTDSNSLSCRFKDSVANSFVADSLEPTGTAVPVGPVSRQEAYEINEDQFEIKFNEKGLESLLVNENIQPRELDMIRLIVGQLNVGVNFKDGWRDDGFFETMENFTQGECVTTFKVERKPNARLHTRRGFALKPILGLKERKMLHIKKVRDLQMCTHKVPYYFGSAESVREVSDIMSDVSLLDNNIFVTSTDFVSDTSSEITTSKITEGVVTILYENVRLKLISIRPAESEPPPVTEAEPVSIFIGRWLIADLSEEDN</sequence>
<dbReference type="GO" id="GO:0005319">
    <property type="term" value="F:lipid transporter activity"/>
    <property type="evidence" value="ECO:0007669"/>
    <property type="project" value="InterPro"/>
</dbReference>
<dbReference type="RefSeq" id="XP_014471452.1">
    <property type="nucleotide sequence ID" value="XM_014615966.1"/>
</dbReference>
<reference evidence="5" key="1">
    <citation type="submission" date="2025-08" db="UniProtKB">
        <authorList>
            <consortium name="RefSeq"/>
        </authorList>
    </citation>
    <scope>IDENTIFICATION</scope>
</reference>
<feature type="domain" description="Vitellogenin" evidence="3">
    <location>
        <begin position="20"/>
        <end position="225"/>
    </location>
</feature>
<dbReference type="Gene3D" id="2.30.230.10">
    <property type="entry name" value="Lipovitellin, beta-sheet shell regions, chain A"/>
    <property type="match status" value="1"/>
</dbReference>
<dbReference type="Pfam" id="PF01347">
    <property type="entry name" value="Vitellogenin_N"/>
    <property type="match status" value="1"/>
</dbReference>
<dbReference type="KEGG" id="dqu:106742741"/>
<dbReference type="AlphaFoldDB" id="A0A6P3WZV1"/>
<organism evidence="4 5">
    <name type="scientific">Dinoponera quadriceps</name>
    <name type="common">South American ant</name>
    <dbReference type="NCBI Taxonomy" id="609295"/>
    <lineage>
        <taxon>Eukaryota</taxon>
        <taxon>Metazoa</taxon>
        <taxon>Ecdysozoa</taxon>
        <taxon>Arthropoda</taxon>
        <taxon>Hexapoda</taxon>
        <taxon>Insecta</taxon>
        <taxon>Pterygota</taxon>
        <taxon>Neoptera</taxon>
        <taxon>Endopterygota</taxon>
        <taxon>Hymenoptera</taxon>
        <taxon>Apocrita</taxon>
        <taxon>Aculeata</taxon>
        <taxon>Formicoidea</taxon>
        <taxon>Formicidae</taxon>
        <taxon>Ponerinae</taxon>
        <taxon>Ponerini</taxon>
        <taxon>Dinoponera</taxon>
    </lineage>
</organism>
<dbReference type="InterPro" id="IPR015816">
    <property type="entry name" value="Vitellinogen_b-sht_N"/>
</dbReference>
<evidence type="ECO:0000259" key="3">
    <source>
        <dbReference type="Pfam" id="PF01347"/>
    </source>
</evidence>
<feature type="chain" id="PRO_5027612243" evidence="2">
    <location>
        <begin position="17"/>
        <end position="315"/>
    </location>
</feature>
<evidence type="ECO:0000256" key="2">
    <source>
        <dbReference type="SAM" id="SignalP"/>
    </source>
</evidence>
<dbReference type="OrthoDB" id="7686199at2759"/>
<proteinExistence type="predicted"/>
<dbReference type="GeneID" id="106742741"/>
<keyword evidence="1 2" id="KW-0732">Signal</keyword>
<protein>
    <submittedName>
        <fullName evidence="5">Uncharacterized protein LOC106742741</fullName>
    </submittedName>
</protein>
<evidence type="ECO:0000313" key="4">
    <source>
        <dbReference type="Proteomes" id="UP000515204"/>
    </source>
</evidence>
<dbReference type="Proteomes" id="UP000515204">
    <property type="component" value="Unplaced"/>
</dbReference>
<dbReference type="InterPro" id="IPR015819">
    <property type="entry name" value="Lipid_transp_b-sht_shell"/>
</dbReference>
<keyword evidence="4" id="KW-1185">Reference proteome</keyword>
<accession>A0A6P3WZV1</accession>
<dbReference type="SUPFAM" id="SSF56968">
    <property type="entry name" value="Lipovitellin-phosvitin complex, beta-sheet shell regions"/>
    <property type="match status" value="1"/>
</dbReference>
<gene>
    <name evidence="5" type="primary">LOC106742741</name>
</gene>
<name>A0A6P3WZV1_DINQU</name>
<feature type="signal peptide" evidence="2">
    <location>
        <begin position="1"/>
        <end position="16"/>
    </location>
</feature>